<evidence type="ECO:0000313" key="5">
    <source>
        <dbReference type="Proteomes" id="UP000317951"/>
    </source>
</evidence>
<keyword evidence="4" id="KW-1185">Reference proteome</keyword>
<sequence length="276" mass="30906">MLDSLEICRLLEGHGCSLKYKEKAYARGYEHPALEYPLFVKHKAIGAVGLQPLVLHPAYRKSVHWEQIKALTQGAPNENYKSTSLEVFPRALDSTSNTGIAVNCADSEDLRSLFAVLTGESTAIDQGLEDEFSLIEIFEQSSFGQQIESTEREAIIRARVGQSVYRQALLKHWQGCAVSGIALASMLRASHIKPWRDATHLERLDPFNGLLLTPNLDQAFDQGLISFTDEGDIIIAQTLTAELQRALGITPQCRLRSLHDRHLNYLAWHREHVFSG</sequence>
<dbReference type="AlphaFoldDB" id="A0A5C5QGY4"/>
<dbReference type="GeneID" id="78556926"/>
<dbReference type="Pfam" id="PF13391">
    <property type="entry name" value="HNH_2"/>
    <property type="match status" value="1"/>
</dbReference>
<protein>
    <submittedName>
        <fullName evidence="3">HNH endonuclease</fullName>
    </submittedName>
</protein>
<name>A0A5C5QGY4_9PSED</name>
<keyword evidence="3" id="KW-0378">Hydrolase</keyword>
<evidence type="ECO:0000313" key="4">
    <source>
        <dbReference type="Proteomes" id="UP000182858"/>
    </source>
</evidence>
<keyword evidence="3" id="KW-0255">Endonuclease</keyword>
<evidence type="ECO:0000313" key="2">
    <source>
        <dbReference type="EMBL" id="SDG31229.1"/>
    </source>
</evidence>
<gene>
    <name evidence="3" type="ORF">FIV36_11910</name>
    <name evidence="2" type="ORF">SAMN05216591_5626</name>
</gene>
<proteinExistence type="predicted"/>
<keyword evidence="3" id="KW-0540">Nuclease</keyword>
<accession>A0A5C5QGY4</accession>
<dbReference type="Proteomes" id="UP000182858">
    <property type="component" value="Chromosome I"/>
</dbReference>
<feature type="domain" description="HNH nuclease" evidence="1">
    <location>
        <begin position="176"/>
        <end position="227"/>
    </location>
</feature>
<reference evidence="2 4" key="1">
    <citation type="submission" date="2016-10" db="EMBL/GenBank/DDBJ databases">
        <authorList>
            <person name="Varghese N."/>
            <person name="Submissions S."/>
        </authorList>
    </citation>
    <scope>NUCLEOTIDE SEQUENCE [LARGE SCALE GENOMIC DNA]</scope>
    <source>
        <strain evidence="2 4">DSM 17835</strain>
    </source>
</reference>
<dbReference type="EMBL" id="VFET01000008">
    <property type="protein sequence ID" value="TWS04630.1"/>
    <property type="molecule type" value="Genomic_DNA"/>
</dbReference>
<evidence type="ECO:0000313" key="3">
    <source>
        <dbReference type="EMBL" id="TWS04630.1"/>
    </source>
</evidence>
<dbReference type="GO" id="GO:0004519">
    <property type="term" value="F:endonuclease activity"/>
    <property type="evidence" value="ECO:0007669"/>
    <property type="project" value="UniProtKB-KW"/>
</dbReference>
<organism evidence="3 5">
    <name type="scientific">Pseudomonas extremaustralis</name>
    <dbReference type="NCBI Taxonomy" id="359110"/>
    <lineage>
        <taxon>Bacteria</taxon>
        <taxon>Pseudomonadati</taxon>
        <taxon>Pseudomonadota</taxon>
        <taxon>Gammaproteobacteria</taxon>
        <taxon>Pseudomonadales</taxon>
        <taxon>Pseudomonadaceae</taxon>
        <taxon>Pseudomonas</taxon>
    </lineage>
</organism>
<dbReference type="Proteomes" id="UP000317951">
    <property type="component" value="Unassembled WGS sequence"/>
</dbReference>
<dbReference type="InterPro" id="IPR003615">
    <property type="entry name" value="HNH_nuc"/>
</dbReference>
<dbReference type="EMBL" id="LT629689">
    <property type="protein sequence ID" value="SDG31229.1"/>
    <property type="molecule type" value="Genomic_DNA"/>
</dbReference>
<reference evidence="3 5" key="2">
    <citation type="submission" date="2019-06" db="EMBL/GenBank/DDBJ databases">
        <title>Pseudomonas bimorpha sp. nov. isolated from bovine raw milk and skim milk concentrate.</title>
        <authorList>
            <person name="Hofmann K."/>
            <person name="Huptas C."/>
            <person name="Doll E."/>
            <person name="Scherer S."/>
            <person name="Wenning M."/>
        </authorList>
    </citation>
    <scope>NUCLEOTIDE SEQUENCE [LARGE SCALE GENOMIC DNA]</scope>
    <source>
        <strain evidence="3 5">DSM 17835</strain>
    </source>
</reference>
<evidence type="ECO:0000259" key="1">
    <source>
        <dbReference type="Pfam" id="PF13391"/>
    </source>
</evidence>
<dbReference type="OrthoDB" id="529575at2"/>
<dbReference type="RefSeq" id="WP_010562635.1">
    <property type="nucleotide sequence ID" value="NZ_LT629689.1"/>
</dbReference>